<comment type="caution">
    <text evidence="2">The sequence shown here is derived from an EMBL/GenBank/DDBJ whole genome shotgun (WGS) entry which is preliminary data.</text>
</comment>
<dbReference type="RefSeq" id="WP_131533729.1">
    <property type="nucleotide sequence ID" value="NZ_SJSO01000025.1"/>
</dbReference>
<evidence type="ECO:0000313" key="3">
    <source>
        <dbReference type="Proteomes" id="UP000293925"/>
    </source>
</evidence>
<organism evidence="2 3">
    <name type="scientific">Pedobacter psychrodurus</name>
    <dbReference type="NCBI Taxonomy" id="2530456"/>
    <lineage>
        <taxon>Bacteria</taxon>
        <taxon>Pseudomonadati</taxon>
        <taxon>Bacteroidota</taxon>
        <taxon>Sphingobacteriia</taxon>
        <taxon>Sphingobacteriales</taxon>
        <taxon>Sphingobacteriaceae</taxon>
        <taxon>Pedobacter</taxon>
    </lineage>
</organism>
<dbReference type="AlphaFoldDB" id="A0A4R0PJH9"/>
<name>A0A4R0PJH9_9SPHI</name>
<dbReference type="Proteomes" id="UP000293925">
    <property type="component" value="Unassembled WGS sequence"/>
</dbReference>
<feature type="chain" id="PRO_5020492109" evidence="1">
    <location>
        <begin position="19"/>
        <end position="162"/>
    </location>
</feature>
<gene>
    <name evidence="2" type="ORF">EZ456_21455</name>
</gene>
<proteinExistence type="predicted"/>
<keyword evidence="3" id="KW-1185">Reference proteome</keyword>
<feature type="signal peptide" evidence="1">
    <location>
        <begin position="1"/>
        <end position="18"/>
    </location>
</feature>
<protein>
    <submittedName>
        <fullName evidence="2">Uncharacterized protein</fullName>
    </submittedName>
</protein>
<dbReference type="OrthoDB" id="762219at2"/>
<sequence>MRYILFIFVALLSNVAFGQKTPQLPVFISQCVVKGTKGNAYVNTKKNFAHFFAIALSFDSKGKIDTLYYSSKLNPETKKIFALDTSFLKKIKTYNFNFKEYASKTVLFSYYCYNATDDSVEYKNGFLNSIGDFIPEAIHEKPVIVLKPIIDAGLPSAHGNIK</sequence>
<evidence type="ECO:0000256" key="1">
    <source>
        <dbReference type="SAM" id="SignalP"/>
    </source>
</evidence>
<reference evidence="2 3" key="1">
    <citation type="submission" date="2019-02" db="EMBL/GenBank/DDBJ databases">
        <title>Pedobacter sp. RP-3-21 sp. nov., isolated from Arctic soil.</title>
        <authorList>
            <person name="Dahal R.H."/>
        </authorList>
    </citation>
    <scope>NUCLEOTIDE SEQUENCE [LARGE SCALE GENOMIC DNA]</scope>
    <source>
        <strain evidence="2 3">RP-3-21</strain>
    </source>
</reference>
<dbReference type="EMBL" id="SJSO01000025">
    <property type="protein sequence ID" value="TCD18276.1"/>
    <property type="molecule type" value="Genomic_DNA"/>
</dbReference>
<evidence type="ECO:0000313" key="2">
    <source>
        <dbReference type="EMBL" id="TCD18276.1"/>
    </source>
</evidence>
<keyword evidence="1" id="KW-0732">Signal</keyword>
<accession>A0A4R0PJH9</accession>